<gene>
    <name evidence="1" type="ORF">CLV45_4716</name>
</gene>
<dbReference type="Proteomes" id="UP000228535">
    <property type="component" value="Unassembled WGS sequence"/>
</dbReference>
<evidence type="ECO:0000313" key="1">
    <source>
        <dbReference type="EMBL" id="PJJ48025.1"/>
    </source>
</evidence>
<name>A0A2M9AQP3_9BACT</name>
<dbReference type="RefSeq" id="WP_100338938.1">
    <property type="nucleotide sequence ID" value="NZ_PGFA01000005.1"/>
</dbReference>
<evidence type="ECO:0000313" key="2">
    <source>
        <dbReference type="Proteomes" id="UP000228535"/>
    </source>
</evidence>
<reference evidence="1 2" key="1">
    <citation type="submission" date="2017-11" db="EMBL/GenBank/DDBJ databases">
        <title>Genomic Encyclopedia of Archaeal and Bacterial Type Strains, Phase II (KMG-II): From Individual Species to Whole Genera.</title>
        <authorList>
            <person name="Goeker M."/>
        </authorList>
    </citation>
    <scope>NUCLEOTIDE SEQUENCE [LARGE SCALE GENOMIC DNA]</scope>
    <source>
        <strain evidence="1 2">DSM 11115</strain>
    </source>
</reference>
<comment type="caution">
    <text evidence="1">The sequence shown here is derived from an EMBL/GenBank/DDBJ whole genome shotgun (WGS) entry which is preliminary data.</text>
</comment>
<sequence>MKNGLLLGVLVVLLGACTKAPDIHSPESEYYRQQEAQVLLDVFDEVVAEGAVLLVPHNFERNAEVDTIQFSLYLNDSLVVAKAIHDDLPLGVSASAVENSILTKLNDSIPTAASIPKKLLPLIRQHNFRLLSGSASIKSLPEDEGKPNAKLTISRISFNENFTQACFIRSYGCGRYCGSGTLLFARKQKGRWVITQRHGLWMA</sequence>
<dbReference type="OrthoDB" id="879873at2"/>
<dbReference type="EMBL" id="PGFA01000005">
    <property type="protein sequence ID" value="PJJ48025.1"/>
    <property type="molecule type" value="Genomic_DNA"/>
</dbReference>
<dbReference type="AlphaFoldDB" id="A0A2M9AQP3"/>
<accession>A0A2M9AQP3</accession>
<dbReference type="PROSITE" id="PS51257">
    <property type="entry name" value="PROKAR_LIPOPROTEIN"/>
    <property type="match status" value="1"/>
</dbReference>
<keyword evidence="2" id="KW-1185">Reference proteome</keyword>
<organism evidence="1 2">
    <name type="scientific">Hymenobacter chitinivorans DSM 11115</name>
    <dbReference type="NCBI Taxonomy" id="1121954"/>
    <lineage>
        <taxon>Bacteria</taxon>
        <taxon>Pseudomonadati</taxon>
        <taxon>Bacteroidota</taxon>
        <taxon>Cytophagia</taxon>
        <taxon>Cytophagales</taxon>
        <taxon>Hymenobacteraceae</taxon>
        <taxon>Hymenobacter</taxon>
    </lineage>
</organism>
<protein>
    <submittedName>
        <fullName evidence="1">Uncharacterized protein</fullName>
    </submittedName>
</protein>
<proteinExistence type="predicted"/>